<protein>
    <recommendedName>
        <fullName evidence="1">HNH nuclease domain-containing protein</fullName>
    </recommendedName>
</protein>
<keyword evidence="3" id="KW-1185">Reference proteome</keyword>
<accession>A0ABP9SAF2</accession>
<dbReference type="Pfam" id="PF13391">
    <property type="entry name" value="HNH_2"/>
    <property type="match status" value="1"/>
</dbReference>
<evidence type="ECO:0000313" key="3">
    <source>
        <dbReference type="Proteomes" id="UP001501600"/>
    </source>
</evidence>
<gene>
    <name evidence="2" type="ORF">GCM10025772_22600</name>
</gene>
<sequence length="350" mass="40708">MEKKLARICWNTFDWQRPSGPKGKSLDRNCFEYQRGYGHEEWLKDTSKLIDGYKYSFLQPVNTSKKRHAGQSYAVWLYTMEGKQKSLVGCIKKVDCLTAEEAQRGAEQHQQNGWFEEMREQLTEQDIDTRYLIEDEPLHNFNIKFKPQDLEWFDEPINITMQYGNNRYVLLNVSDAEFKQTLLLEDDLAFDLNELIEDSDLSASERESQVMARIGQGKFRKDVINLWGGEKCAVTLVNVKEMLIASHIKAWKNCETKEERLDGANGILLCAHLDKLFDYHLITFLPEKSHYALTASEALDIKQLKGMGVEEGTELSTTHLDRGALKRFEGYMAHHNAEFERKQNEYRNSL</sequence>
<feature type="domain" description="HNH nuclease" evidence="1">
    <location>
        <begin position="232"/>
        <end position="284"/>
    </location>
</feature>
<organism evidence="2 3">
    <name type="scientific">Ferrimonas gelatinilytica</name>
    <dbReference type="NCBI Taxonomy" id="1255257"/>
    <lineage>
        <taxon>Bacteria</taxon>
        <taxon>Pseudomonadati</taxon>
        <taxon>Pseudomonadota</taxon>
        <taxon>Gammaproteobacteria</taxon>
        <taxon>Alteromonadales</taxon>
        <taxon>Ferrimonadaceae</taxon>
        <taxon>Ferrimonas</taxon>
    </lineage>
</organism>
<name>A0ABP9SAF2_9GAMM</name>
<dbReference type="InterPro" id="IPR003615">
    <property type="entry name" value="HNH_nuc"/>
</dbReference>
<dbReference type="Proteomes" id="UP001501600">
    <property type="component" value="Unassembled WGS sequence"/>
</dbReference>
<dbReference type="EMBL" id="BAABLF010000014">
    <property type="protein sequence ID" value="GAA5192742.1"/>
    <property type="molecule type" value="Genomic_DNA"/>
</dbReference>
<proteinExistence type="predicted"/>
<evidence type="ECO:0000259" key="1">
    <source>
        <dbReference type="Pfam" id="PF13391"/>
    </source>
</evidence>
<comment type="caution">
    <text evidence="2">The sequence shown here is derived from an EMBL/GenBank/DDBJ whole genome shotgun (WGS) entry which is preliminary data.</text>
</comment>
<reference evidence="3" key="1">
    <citation type="journal article" date="2019" name="Int. J. Syst. Evol. Microbiol.">
        <title>The Global Catalogue of Microorganisms (GCM) 10K type strain sequencing project: providing services to taxonomists for standard genome sequencing and annotation.</title>
        <authorList>
            <consortium name="The Broad Institute Genomics Platform"/>
            <consortium name="The Broad Institute Genome Sequencing Center for Infectious Disease"/>
            <person name="Wu L."/>
            <person name="Ma J."/>
        </authorList>
    </citation>
    <scope>NUCLEOTIDE SEQUENCE [LARGE SCALE GENOMIC DNA]</scope>
    <source>
        <strain evidence="3">JCM 18720</strain>
    </source>
</reference>
<evidence type="ECO:0000313" key="2">
    <source>
        <dbReference type="EMBL" id="GAA5192742.1"/>
    </source>
</evidence>
<dbReference type="RefSeq" id="WP_345317174.1">
    <property type="nucleotide sequence ID" value="NZ_BAABLF010000014.1"/>
</dbReference>